<dbReference type="InterPro" id="IPR035892">
    <property type="entry name" value="C2_domain_sf"/>
</dbReference>
<dbReference type="Pfam" id="PF00168">
    <property type="entry name" value="C2"/>
    <property type="match status" value="1"/>
</dbReference>
<feature type="region of interest" description="Disordered" evidence="1">
    <location>
        <begin position="173"/>
        <end position="207"/>
    </location>
</feature>
<feature type="compositionally biased region" description="Low complexity" evidence="1">
    <location>
        <begin position="195"/>
        <end position="207"/>
    </location>
</feature>
<dbReference type="CDD" id="cd04051">
    <property type="entry name" value="C2_SRC2_like"/>
    <property type="match status" value="1"/>
</dbReference>
<dbReference type="PANTHER" id="PTHR32246">
    <property type="entry name" value="INGRESSION PROTEIN FIC1"/>
    <property type="match status" value="1"/>
</dbReference>
<dbReference type="SMART" id="SM00239">
    <property type="entry name" value="C2"/>
    <property type="match status" value="1"/>
</dbReference>
<dbReference type="InterPro" id="IPR044750">
    <property type="entry name" value="C2_SRC2/BAP"/>
</dbReference>
<dbReference type="InterPro" id="IPR000008">
    <property type="entry name" value="C2_dom"/>
</dbReference>
<dbReference type="GO" id="GO:0006952">
    <property type="term" value="P:defense response"/>
    <property type="evidence" value="ECO:0007669"/>
    <property type="project" value="InterPro"/>
</dbReference>
<dbReference type="Gene3D" id="2.60.40.150">
    <property type="entry name" value="C2 domain"/>
    <property type="match status" value="1"/>
</dbReference>
<accession>A0AAN8YNZ0</accession>
<dbReference type="Proteomes" id="UP001371456">
    <property type="component" value="Unassembled WGS sequence"/>
</dbReference>
<proteinExistence type="predicted"/>
<evidence type="ECO:0000313" key="3">
    <source>
        <dbReference type="EMBL" id="KAK6804613.1"/>
    </source>
</evidence>
<evidence type="ECO:0000259" key="2">
    <source>
        <dbReference type="PROSITE" id="PS50004"/>
    </source>
</evidence>
<dbReference type="PANTHER" id="PTHR32246:SF69">
    <property type="entry name" value="CALCIUM-DEPENDENT LIPID-BINDING (CALB DOMAIN) FAMILY PROTEIN"/>
    <property type="match status" value="1"/>
</dbReference>
<dbReference type="SUPFAM" id="SSF49562">
    <property type="entry name" value="C2 domain (Calcium/lipid-binding domain, CaLB)"/>
    <property type="match status" value="1"/>
</dbReference>
<protein>
    <recommendedName>
        <fullName evidence="2">C2 domain-containing protein</fullName>
    </recommendedName>
</protein>
<gene>
    <name evidence="3" type="ORF">RDI58_002397</name>
</gene>
<evidence type="ECO:0000256" key="1">
    <source>
        <dbReference type="SAM" id="MobiDB-lite"/>
    </source>
</evidence>
<comment type="caution">
    <text evidence="3">The sequence shown here is derived from an EMBL/GenBank/DDBJ whole genome shotgun (WGS) entry which is preliminary data.</text>
</comment>
<sequence>MEEGTQILEINLISAQSLKTPVANLRRMQTYAILWVDSSTKLRTKIDHLGGENPTWNDKFLFRVSPEFISGETSGVSVEIYAVGYIKDFLIGTVRLLISSCLKGIANHGITTATPAFTAVQVRRPSGRFHGVLNIAAAVYSSSDFSLLNGLSAICFGDLMEEKENGSLWRRRRLSRGGSKRSEPPSSGGESYDFSDSTDSTTSSSSSSAVSMALKDCNCVPTVTEMAGKKGLKSDGGGLLCGLMLQKKIPFCPFDQNSAFWTESFGKEPLNGPDSSYTNQR</sequence>
<reference evidence="3 4" key="1">
    <citation type="submission" date="2024-02" db="EMBL/GenBank/DDBJ databases">
        <title>de novo genome assembly of Solanum bulbocastanum strain 11H21.</title>
        <authorList>
            <person name="Hosaka A.J."/>
        </authorList>
    </citation>
    <scope>NUCLEOTIDE SEQUENCE [LARGE SCALE GENOMIC DNA]</scope>
    <source>
        <tissue evidence="3">Young leaves</tissue>
    </source>
</reference>
<feature type="domain" description="C2" evidence="2">
    <location>
        <begin position="1"/>
        <end position="111"/>
    </location>
</feature>
<evidence type="ECO:0000313" key="4">
    <source>
        <dbReference type="Proteomes" id="UP001371456"/>
    </source>
</evidence>
<organism evidence="3 4">
    <name type="scientific">Solanum bulbocastanum</name>
    <name type="common">Wild potato</name>
    <dbReference type="NCBI Taxonomy" id="147425"/>
    <lineage>
        <taxon>Eukaryota</taxon>
        <taxon>Viridiplantae</taxon>
        <taxon>Streptophyta</taxon>
        <taxon>Embryophyta</taxon>
        <taxon>Tracheophyta</taxon>
        <taxon>Spermatophyta</taxon>
        <taxon>Magnoliopsida</taxon>
        <taxon>eudicotyledons</taxon>
        <taxon>Gunneridae</taxon>
        <taxon>Pentapetalae</taxon>
        <taxon>asterids</taxon>
        <taxon>lamiids</taxon>
        <taxon>Solanales</taxon>
        <taxon>Solanaceae</taxon>
        <taxon>Solanoideae</taxon>
        <taxon>Solaneae</taxon>
        <taxon>Solanum</taxon>
    </lineage>
</organism>
<dbReference type="EMBL" id="JBANQN010000001">
    <property type="protein sequence ID" value="KAK6804613.1"/>
    <property type="molecule type" value="Genomic_DNA"/>
</dbReference>
<keyword evidence="4" id="KW-1185">Reference proteome</keyword>
<dbReference type="PROSITE" id="PS50004">
    <property type="entry name" value="C2"/>
    <property type="match status" value="1"/>
</dbReference>
<name>A0AAN8YNZ0_SOLBU</name>
<dbReference type="AlphaFoldDB" id="A0AAN8YNZ0"/>